<evidence type="ECO:0000256" key="5">
    <source>
        <dbReference type="SAM" id="MobiDB-lite"/>
    </source>
</evidence>
<dbReference type="InterPro" id="IPR029208">
    <property type="entry name" value="COX14"/>
</dbReference>
<sequence>MARTVEDATRFTQTNPYAAKPGRTSTISISDAPPGETPQQKLRRLREAARIAKLGEVSQWDRIVQRGRVWADRSHRVFSFTLIGFTGLIFVYCAASTIDMLAYNRRKRNAFYEQQKIEMIEYIRLARDAESNGTATPLQLELLGLEREKEQKRQDKEKNAISNKIKSALFGSLSTEESVGGKLGEALMRTSAPDTSLGGTTQETGEGLGIVKALEENTRRASQTRSTKTGGQLDQLGENVANAASDTTKSWVNWLTRR</sequence>
<feature type="region of interest" description="Disordered" evidence="5">
    <location>
        <begin position="1"/>
        <end position="39"/>
    </location>
</feature>
<dbReference type="RefSeq" id="XP_033603518.1">
    <property type="nucleotide sequence ID" value="XM_033747994.1"/>
</dbReference>
<reference evidence="7" key="1">
    <citation type="journal article" date="2020" name="Stud. Mycol.">
        <title>101 Dothideomycetes genomes: a test case for predicting lifestyles and emergence of pathogens.</title>
        <authorList>
            <person name="Haridas S."/>
            <person name="Albert R."/>
            <person name="Binder M."/>
            <person name="Bloem J."/>
            <person name="Labutti K."/>
            <person name="Salamov A."/>
            <person name="Andreopoulos B."/>
            <person name="Baker S."/>
            <person name="Barry K."/>
            <person name="Bills G."/>
            <person name="Bluhm B."/>
            <person name="Cannon C."/>
            <person name="Castanera R."/>
            <person name="Culley D."/>
            <person name="Daum C."/>
            <person name="Ezra D."/>
            <person name="Gonzalez J."/>
            <person name="Henrissat B."/>
            <person name="Kuo A."/>
            <person name="Liang C."/>
            <person name="Lipzen A."/>
            <person name="Lutzoni F."/>
            <person name="Magnuson J."/>
            <person name="Mondo S."/>
            <person name="Nolan M."/>
            <person name="Ohm R."/>
            <person name="Pangilinan J."/>
            <person name="Park H.-J."/>
            <person name="Ramirez L."/>
            <person name="Alfaro M."/>
            <person name="Sun H."/>
            <person name="Tritt A."/>
            <person name="Yoshinaga Y."/>
            <person name="Zwiers L.-H."/>
            <person name="Turgeon B."/>
            <person name="Goodwin S."/>
            <person name="Spatafora J."/>
            <person name="Crous P."/>
            <person name="Grigoriev I."/>
        </authorList>
    </citation>
    <scope>NUCLEOTIDE SEQUENCE</scope>
    <source>
        <strain evidence="7">CBS 121739</strain>
    </source>
</reference>
<dbReference type="GeneID" id="54489048"/>
<organism evidence="7 8">
    <name type="scientific">Pseudovirgaria hyperparasitica</name>
    <dbReference type="NCBI Taxonomy" id="470096"/>
    <lineage>
        <taxon>Eukaryota</taxon>
        <taxon>Fungi</taxon>
        <taxon>Dikarya</taxon>
        <taxon>Ascomycota</taxon>
        <taxon>Pezizomycotina</taxon>
        <taxon>Dothideomycetes</taxon>
        <taxon>Dothideomycetes incertae sedis</taxon>
        <taxon>Acrospermales</taxon>
        <taxon>Acrospermaceae</taxon>
        <taxon>Pseudovirgaria</taxon>
    </lineage>
</organism>
<keyword evidence="8" id="KW-1185">Reference proteome</keyword>
<evidence type="ECO:0000256" key="1">
    <source>
        <dbReference type="ARBA" id="ARBA00004167"/>
    </source>
</evidence>
<keyword evidence="4 6" id="KW-0472">Membrane</keyword>
<dbReference type="EMBL" id="ML996567">
    <property type="protein sequence ID" value="KAF2761067.1"/>
    <property type="molecule type" value="Genomic_DNA"/>
</dbReference>
<evidence type="ECO:0008006" key="9">
    <source>
        <dbReference type="Google" id="ProtNLM"/>
    </source>
</evidence>
<dbReference type="Proteomes" id="UP000799437">
    <property type="component" value="Unassembled WGS sequence"/>
</dbReference>
<dbReference type="OrthoDB" id="4205486at2759"/>
<evidence type="ECO:0000256" key="2">
    <source>
        <dbReference type="ARBA" id="ARBA00022692"/>
    </source>
</evidence>
<dbReference type="AlphaFoldDB" id="A0A6A6WHE0"/>
<keyword evidence="3 6" id="KW-1133">Transmembrane helix</keyword>
<accession>A0A6A6WHE0</accession>
<name>A0A6A6WHE0_9PEZI</name>
<evidence type="ECO:0000256" key="4">
    <source>
        <dbReference type="ARBA" id="ARBA00023136"/>
    </source>
</evidence>
<keyword evidence="2 6" id="KW-0812">Transmembrane</keyword>
<gene>
    <name evidence="7" type="ORF">EJ05DRAFT_508282</name>
</gene>
<comment type="subcellular location">
    <subcellularLocation>
        <location evidence="1">Membrane</location>
        <topology evidence="1">Single-pass membrane protein</topology>
    </subcellularLocation>
</comment>
<feature type="transmembrane region" description="Helical" evidence="6">
    <location>
        <begin position="77"/>
        <end position="98"/>
    </location>
</feature>
<dbReference type="Pfam" id="PF14880">
    <property type="entry name" value="COX14"/>
    <property type="match status" value="1"/>
</dbReference>
<evidence type="ECO:0000313" key="7">
    <source>
        <dbReference type="EMBL" id="KAF2761067.1"/>
    </source>
</evidence>
<protein>
    <recommendedName>
        <fullName evidence="9">Cytochrome oxidase c assembly domain-containing protein</fullName>
    </recommendedName>
</protein>
<evidence type="ECO:0000256" key="3">
    <source>
        <dbReference type="ARBA" id="ARBA00022989"/>
    </source>
</evidence>
<evidence type="ECO:0000313" key="8">
    <source>
        <dbReference type="Proteomes" id="UP000799437"/>
    </source>
</evidence>
<evidence type="ECO:0000256" key="6">
    <source>
        <dbReference type="SAM" id="Phobius"/>
    </source>
</evidence>
<dbReference type="GO" id="GO:0016020">
    <property type="term" value="C:membrane"/>
    <property type="evidence" value="ECO:0007669"/>
    <property type="project" value="UniProtKB-SubCell"/>
</dbReference>
<proteinExistence type="predicted"/>